<reference evidence="1 2" key="1">
    <citation type="journal article" date="2021" name="Elife">
        <title>Chloroplast acquisition without the gene transfer in kleptoplastic sea slugs, Plakobranchus ocellatus.</title>
        <authorList>
            <person name="Maeda T."/>
            <person name="Takahashi S."/>
            <person name="Yoshida T."/>
            <person name="Shimamura S."/>
            <person name="Takaki Y."/>
            <person name="Nagai Y."/>
            <person name="Toyoda A."/>
            <person name="Suzuki Y."/>
            <person name="Arimoto A."/>
            <person name="Ishii H."/>
            <person name="Satoh N."/>
            <person name="Nishiyama T."/>
            <person name="Hasebe M."/>
            <person name="Maruyama T."/>
            <person name="Minagawa J."/>
            <person name="Obokata J."/>
            <person name="Shigenobu S."/>
        </authorList>
    </citation>
    <scope>NUCLEOTIDE SEQUENCE [LARGE SCALE GENOMIC DNA]</scope>
</reference>
<organism evidence="1 2">
    <name type="scientific">Plakobranchus ocellatus</name>
    <dbReference type="NCBI Taxonomy" id="259542"/>
    <lineage>
        <taxon>Eukaryota</taxon>
        <taxon>Metazoa</taxon>
        <taxon>Spiralia</taxon>
        <taxon>Lophotrochozoa</taxon>
        <taxon>Mollusca</taxon>
        <taxon>Gastropoda</taxon>
        <taxon>Heterobranchia</taxon>
        <taxon>Euthyneura</taxon>
        <taxon>Panpulmonata</taxon>
        <taxon>Sacoglossa</taxon>
        <taxon>Placobranchoidea</taxon>
        <taxon>Plakobranchidae</taxon>
        <taxon>Plakobranchus</taxon>
    </lineage>
</organism>
<sequence>MSLDQSACQESSPVSAVKPPRGGLVPFSSSLLCTHKSLFCRTLLLEENQTGRDQLHRESPLKRSSCRLMQGLSPGRHRIHHLRHIRILRASCSFHYITGGFRDAQHLHFTTQERRPQVSFSASNAVLSILVNKQLSPSTDSPRPIL</sequence>
<keyword evidence="2" id="KW-1185">Reference proteome</keyword>
<dbReference type="Proteomes" id="UP000735302">
    <property type="component" value="Unassembled WGS sequence"/>
</dbReference>
<evidence type="ECO:0000313" key="2">
    <source>
        <dbReference type="Proteomes" id="UP000735302"/>
    </source>
</evidence>
<accession>A0AAV3ZAU9</accession>
<gene>
    <name evidence="1" type="ORF">PoB_001822800</name>
</gene>
<dbReference type="AlphaFoldDB" id="A0AAV3ZAU9"/>
<evidence type="ECO:0000313" key="1">
    <source>
        <dbReference type="EMBL" id="GFN91722.1"/>
    </source>
</evidence>
<name>A0AAV3ZAU9_9GAST</name>
<protein>
    <submittedName>
        <fullName evidence="1">Uncharacterized protein</fullName>
    </submittedName>
</protein>
<proteinExistence type="predicted"/>
<comment type="caution">
    <text evidence="1">The sequence shown here is derived from an EMBL/GenBank/DDBJ whole genome shotgun (WGS) entry which is preliminary data.</text>
</comment>
<dbReference type="EMBL" id="BLXT01002163">
    <property type="protein sequence ID" value="GFN91722.1"/>
    <property type="molecule type" value="Genomic_DNA"/>
</dbReference>